<dbReference type="PANTHER" id="PTHR43861">
    <property type="entry name" value="TRANS-ACONITATE 2-METHYLTRANSFERASE-RELATED"/>
    <property type="match status" value="1"/>
</dbReference>
<dbReference type="GO" id="GO:0032259">
    <property type="term" value="P:methylation"/>
    <property type="evidence" value="ECO:0007669"/>
    <property type="project" value="UniProtKB-KW"/>
</dbReference>
<comment type="caution">
    <text evidence="3">The sequence shown here is derived from an EMBL/GenBank/DDBJ whole genome shotgun (WGS) entry which is preliminary data.</text>
</comment>
<dbReference type="RefSeq" id="WP_286593414.1">
    <property type="nucleotide sequence ID" value="NZ_JACANB010000002.1"/>
</dbReference>
<evidence type="ECO:0000313" key="3">
    <source>
        <dbReference type="EMBL" id="MDM1695994.1"/>
    </source>
</evidence>
<sequence>MWDQRYAGEAYVYGQTANTFLQQHITDLTGPVLSVAEGEGRNAVFLAQHGLEVVGVDSSAVGLAKAQRLAKSKKVTITTVQADLAEYQPAVNYFASVVSIFAHLPSQLRRTLHHRLAKALRPGGVLLLEGYSKQQLGRGTGGPNNLDMLFSLDELLQDFPGFKVILGQEIQREVIEGTGHTGLAEVVQLILQKPK</sequence>
<proteinExistence type="predicted"/>
<evidence type="ECO:0000256" key="1">
    <source>
        <dbReference type="ARBA" id="ARBA00022679"/>
    </source>
</evidence>
<dbReference type="AlphaFoldDB" id="A0AAW7DQC1"/>
<protein>
    <submittedName>
        <fullName evidence="3">Class I SAM-dependent methyltransferase</fullName>
    </submittedName>
</protein>
<evidence type="ECO:0000313" key="4">
    <source>
        <dbReference type="Proteomes" id="UP001173465"/>
    </source>
</evidence>
<dbReference type="GO" id="GO:0008168">
    <property type="term" value="F:methyltransferase activity"/>
    <property type="evidence" value="ECO:0007669"/>
    <property type="project" value="UniProtKB-KW"/>
</dbReference>
<dbReference type="InterPro" id="IPR041698">
    <property type="entry name" value="Methyltransf_25"/>
</dbReference>
<keyword evidence="3" id="KW-0489">Methyltransferase</keyword>
<reference evidence="3" key="2">
    <citation type="journal article" date="2022" name="Sci. Total Environ.">
        <title>Prevalence, transmission, and molecular epidemiology of tet(X)-positive bacteria among humans, animals, and environmental niches in China: An epidemiological, and genomic-based study.</title>
        <authorList>
            <person name="Dong N."/>
            <person name="Zeng Y."/>
            <person name="Cai C."/>
            <person name="Sun C."/>
            <person name="Lu J."/>
            <person name="Liu C."/>
            <person name="Zhou H."/>
            <person name="Sun Q."/>
            <person name="Shu L."/>
            <person name="Wang H."/>
            <person name="Wang Y."/>
            <person name="Wang S."/>
            <person name="Wu C."/>
            <person name="Chan E.W."/>
            <person name="Chen G."/>
            <person name="Shen Z."/>
            <person name="Chen S."/>
            <person name="Zhang R."/>
        </authorList>
    </citation>
    <scope>NUCLEOTIDE SEQUENCE</scope>
    <source>
        <strain evidence="3">DF46-2-2</strain>
    </source>
</reference>
<organism evidence="3 4">
    <name type="scientific">Thiopseudomonas alkaliphila</name>
    <dbReference type="NCBI Taxonomy" id="1697053"/>
    <lineage>
        <taxon>Bacteria</taxon>
        <taxon>Pseudomonadati</taxon>
        <taxon>Pseudomonadota</taxon>
        <taxon>Gammaproteobacteria</taxon>
        <taxon>Pseudomonadales</taxon>
        <taxon>Pseudomonadaceae</taxon>
        <taxon>Thiopseudomonas</taxon>
    </lineage>
</organism>
<dbReference type="CDD" id="cd02440">
    <property type="entry name" value="AdoMet_MTases"/>
    <property type="match status" value="1"/>
</dbReference>
<name>A0AAW7DQC1_9GAMM</name>
<feature type="domain" description="Methyltransferase" evidence="2">
    <location>
        <begin position="32"/>
        <end position="124"/>
    </location>
</feature>
<dbReference type="Proteomes" id="UP001173465">
    <property type="component" value="Unassembled WGS sequence"/>
</dbReference>
<reference evidence="3" key="1">
    <citation type="submission" date="2020-06" db="EMBL/GenBank/DDBJ databases">
        <authorList>
            <person name="Dong N."/>
        </authorList>
    </citation>
    <scope>NUCLEOTIDE SEQUENCE</scope>
    <source>
        <strain evidence="3">DF46-2-2</strain>
    </source>
</reference>
<accession>A0AAW7DQC1</accession>
<dbReference type="Pfam" id="PF13649">
    <property type="entry name" value="Methyltransf_25"/>
    <property type="match status" value="1"/>
</dbReference>
<dbReference type="SUPFAM" id="SSF53335">
    <property type="entry name" value="S-adenosyl-L-methionine-dependent methyltransferases"/>
    <property type="match status" value="1"/>
</dbReference>
<dbReference type="Gene3D" id="3.40.50.150">
    <property type="entry name" value="Vaccinia Virus protein VP39"/>
    <property type="match status" value="1"/>
</dbReference>
<keyword evidence="1" id="KW-0808">Transferase</keyword>
<dbReference type="EMBL" id="JACANB010000002">
    <property type="protein sequence ID" value="MDM1695994.1"/>
    <property type="molecule type" value="Genomic_DNA"/>
</dbReference>
<dbReference type="PANTHER" id="PTHR43861:SF3">
    <property type="entry name" value="PUTATIVE (AFU_ORTHOLOGUE AFUA_2G14390)-RELATED"/>
    <property type="match status" value="1"/>
</dbReference>
<evidence type="ECO:0000259" key="2">
    <source>
        <dbReference type="Pfam" id="PF13649"/>
    </source>
</evidence>
<dbReference type="InterPro" id="IPR029063">
    <property type="entry name" value="SAM-dependent_MTases_sf"/>
</dbReference>
<gene>
    <name evidence="3" type="ORF">HX099_04845</name>
</gene>